<keyword evidence="1" id="KW-1133">Transmembrane helix</keyword>
<organism evidence="2 3">
    <name type="scientific">Mobiluncus porci</name>
    <dbReference type="NCBI Taxonomy" id="2652278"/>
    <lineage>
        <taxon>Bacteria</taxon>
        <taxon>Bacillati</taxon>
        <taxon>Actinomycetota</taxon>
        <taxon>Actinomycetes</taxon>
        <taxon>Actinomycetales</taxon>
        <taxon>Actinomycetaceae</taxon>
        <taxon>Mobiluncus</taxon>
    </lineage>
</organism>
<accession>A0A7K0K2B3</accession>
<evidence type="ECO:0000313" key="3">
    <source>
        <dbReference type="Proteomes" id="UP000442535"/>
    </source>
</evidence>
<dbReference type="Proteomes" id="UP000442535">
    <property type="component" value="Unassembled WGS sequence"/>
</dbReference>
<keyword evidence="3" id="KW-1185">Reference proteome</keyword>
<evidence type="ECO:0000256" key="1">
    <source>
        <dbReference type="SAM" id="Phobius"/>
    </source>
</evidence>
<keyword evidence="1" id="KW-0812">Transmembrane</keyword>
<feature type="transmembrane region" description="Helical" evidence="1">
    <location>
        <begin position="279"/>
        <end position="299"/>
    </location>
</feature>
<comment type="caution">
    <text evidence="2">The sequence shown here is derived from an EMBL/GenBank/DDBJ whole genome shotgun (WGS) entry which is preliminary data.</text>
</comment>
<sequence length="338" mass="35582">MRKMWFTGLRHPKQSLIPFGLRVAAGMLALLVAGVGLVPSASAAADSPYAKARAWFASEGNKLAAATAMYLPSQLEVAPDSKPEVGEIAQVSTWTNAMLKGTYSLQNSTIPIDMWVAPVTQGGIALGVVVYTEPESQLFPTPLPKKSDLAPKPSEGIPEPTLTSNALTAGVVEPKNSHLAVKADPPGAAYILPELARALIAAPPSSERPNFPVYDPVVDGWFILVEDQLTPVSAAARARLRGTAGLLEVREAIQSWWGTAKTTPTPEPTVAGTSAAPTVFSVVLAALIGAGLVGLLIWLSLRRQSDSDEEVLPLPDPELIIVPPPPHTSAIPTLPRGK</sequence>
<keyword evidence="1" id="KW-0472">Membrane</keyword>
<dbReference type="EMBL" id="VUMY01000007">
    <property type="protein sequence ID" value="MST49569.1"/>
    <property type="molecule type" value="Genomic_DNA"/>
</dbReference>
<proteinExistence type="predicted"/>
<reference evidence="2 3" key="1">
    <citation type="submission" date="2019-08" db="EMBL/GenBank/DDBJ databases">
        <title>In-depth cultivation of the pig gut microbiome towards novel bacterial diversity and tailored functional studies.</title>
        <authorList>
            <person name="Wylensek D."/>
            <person name="Hitch T.C.A."/>
            <person name="Clavel T."/>
        </authorList>
    </citation>
    <scope>NUCLEOTIDE SEQUENCE [LARGE SCALE GENOMIC DNA]</scope>
    <source>
        <strain evidence="2 3">RF-GAM-744-WT-7</strain>
    </source>
</reference>
<dbReference type="AlphaFoldDB" id="A0A7K0K2B3"/>
<name>A0A7K0K2B3_9ACTO</name>
<evidence type="ECO:0000313" key="2">
    <source>
        <dbReference type="EMBL" id="MST49569.1"/>
    </source>
</evidence>
<protein>
    <submittedName>
        <fullName evidence="2">Auxin-repressed protein</fullName>
    </submittedName>
</protein>
<gene>
    <name evidence="2" type="ORF">FYJ63_04880</name>
</gene>